<dbReference type="AlphaFoldDB" id="A0A1B6IMV8"/>
<reference evidence="2" key="1">
    <citation type="submission" date="2015-11" db="EMBL/GenBank/DDBJ databases">
        <title>De novo transcriptome assembly of four potential Pierce s Disease insect vectors from Arizona vineyards.</title>
        <authorList>
            <person name="Tassone E.E."/>
        </authorList>
    </citation>
    <scope>NUCLEOTIDE SEQUENCE</scope>
</reference>
<evidence type="ECO:0000259" key="1">
    <source>
        <dbReference type="PROSITE" id="PS51340"/>
    </source>
</evidence>
<sequence length="179" mass="20338">GDQVVGIDCGEEVNAWLNKVLRKTGLRLIRLNNEVERMVSTGQGPSSSVALSNQSQYLIINEKSVTWLMDSLPPDCDFAKDNFIKRFRSNFVFDGNCPALQEEHWDRVVIGQTDFWVTGVCNRCTITCVDPVTGVKSREPYVTLHNHYKGYPKFGIYLAKMTRHEVVLRVGDEVIPFLK</sequence>
<evidence type="ECO:0000313" key="2">
    <source>
        <dbReference type="EMBL" id="JAS88254.1"/>
    </source>
</evidence>
<dbReference type="GO" id="GO:0030151">
    <property type="term" value="F:molybdenum ion binding"/>
    <property type="evidence" value="ECO:0007669"/>
    <property type="project" value="InterPro"/>
</dbReference>
<organism evidence="2">
    <name type="scientific">Homalodisca liturata</name>
    <dbReference type="NCBI Taxonomy" id="320908"/>
    <lineage>
        <taxon>Eukaryota</taxon>
        <taxon>Metazoa</taxon>
        <taxon>Ecdysozoa</taxon>
        <taxon>Arthropoda</taxon>
        <taxon>Hexapoda</taxon>
        <taxon>Insecta</taxon>
        <taxon>Pterygota</taxon>
        <taxon>Neoptera</taxon>
        <taxon>Paraneoptera</taxon>
        <taxon>Hemiptera</taxon>
        <taxon>Auchenorrhyncha</taxon>
        <taxon>Membracoidea</taxon>
        <taxon>Cicadellidae</taxon>
        <taxon>Cicadellinae</taxon>
        <taxon>Proconiini</taxon>
        <taxon>Homalodisca</taxon>
    </lineage>
</organism>
<dbReference type="InterPro" id="IPR005302">
    <property type="entry name" value="MoCF_Sase_C"/>
</dbReference>
<feature type="non-terminal residue" evidence="2">
    <location>
        <position position="1"/>
    </location>
</feature>
<protein>
    <recommendedName>
        <fullName evidence="1">MOSC domain-containing protein</fullName>
    </recommendedName>
</protein>
<proteinExistence type="predicted"/>
<gene>
    <name evidence="2" type="ORF">g.15734</name>
</gene>
<dbReference type="EMBL" id="GECU01019452">
    <property type="protein sequence ID" value="JAS88254.1"/>
    <property type="molecule type" value="Transcribed_RNA"/>
</dbReference>
<dbReference type="GO" id="GO:0003824">
    <property type="term" value="F:catalytic activity"/>
    <property type="evidence" value="ECO:0007669"/>
    <property type="project" value="InterPro"/>
</dbReference>
<feature type="domain" description="MOSC" evidence="1">
    <location>
        <begin position="32"/>
        <end position="177"/>
    </location>
</feature>
<dbReference type="SUPFAM" id="SSF141673">
    <property type="entry name" value="MOSC N-terminal domain-like"/>
    <property type="match status" value="1"/>
</dbReference>
<dbReference type="GO" id="GO:0030170">
    <property type="term" value="F:pyridoxal phosphate binding"/>
    <property type="evidence" value="ECO:0007669"/>
    <property type="project" value="InterPro"/>
</dbReference>
<accession>A0A1B6IMV8</accession>
<dbReference type="Pfam" id="PF03473">
    <property type="entry name" value="MOSC"/>
    <property type="match status" value="1"/>
</dbReference>
<name>A0A1B6IMV8_9HEMI</name>
<dbReference type="PROSITE" id="PS51340">
    <property type="entry name" value="MOSC"/>
    <property type="match status" value="1"/>
</dbReference>